<gene>
    <name evidence="1" type="ORF">EKD16_23555</name>
</gene>
<evidence type="ECO:0000313" key="1">
    <source>
        <dbReference type="EMBL" id="QBI56458.1"/>
    </source>
</evidence>
<name>A0A4P6Q6Q8_9ACTN</name>
<reference evidence="1 2" key="1">
    <citation type="submission" date="2019-02" db="EMBL/GenBank/DDBJ databases">
        <authorList>
            <person name="Khodamoradi S."/>
            <person name="Hahnke R.L."/>
            <person name="Kaempfer P."/>
            <person name="Schumann P."/>
            <person name="Rohde M."/>
            <person name="Steinert M."/>
            <person name="Luzhetskyy A."/>
            <person name="Wink J."/>
            <person name="Ruckert C."/>
        </authorList>
    </citation>
    <scope>NUCLEOTIDE SEQUENCE [LARGE SCALE GENOMIC DNA]</scope>
    <source>
        <strain evidence="1 2">M2</strain>
    </source>
</reference>
<keyword evidence="2" id="KW-1185">Reference proteome</keyword>
<sequence length="319" mass="35724">MPDAAADEPFRYVVDESSLDFRGLSDEELGDWLDVFNDTLLALRSDDPVAVCSLVFSQECDDGQELWEFLYGVDAPPIPADTRRLLGQLLDRCRSWDDDETGALPDAVKVGDDDVDPAWSLGYALDNAYRRHGTGCVAFTDRRRSWLPVSAGGQEAELCFLVSPEDRPGFWQGLYSRENVPEQRFFDYAPNAFPNLVCAPTLRFGAFDGTYAELRDWVVRALAAIDAHFADAVAACKGQPDRIEAHLGAKGIDASPESPNTRSNPKAIAQRDVEYRGETYHCAWHAKKERHRNRVHFSLPDERLDGRILVGIFTDHLDT</sequence>
<organism evidence="1 2">
    <name type="scientific">Streptomonospora litoralis</name>
    <dbReference type="NCBI Taxonomy" id="2498135"/>
    <lineage>
        <taxon>Bacteria</taxon>
        <taxon>Bacillati</taxon>
        <taxon>Actinomycetota</taxon>
        <taxon>Actinomycetes</taxon>
        <taxon>Streptosporangiales</taxon>
        <taxon>Nocardiopsidaceae</taxon>
        <taxon>Streptomonospora</taxon>
    </lineage>
</organism>
<dbReference type="OrthoDB" id="4185975at2"/>
<dbReference type="Proteomes" id="UP000292235">
    <property type="component" value="Chromosome"/>
</dbReference>
<dbReference type="EMBL" id="CP036455">
    <property type="protein sequence ID" value="QBI56458.1"/>
    <property type="molecule type" value="Genomic_DNA"/>
</dbReference>
<proteinExistence type="predicted"/>
<accession>A0A4P6Q6Q8</accession>
<protein>
    <submittedName>
        <fullName evidence="1">Uncharacterized protein</fullName>
    </submittedName>
</protein>
<dbReference type="AlphaFoldDB" id="A0A4P6Q6Q8"/>
<dbReference type="RefSeq" id="WP_131101340.1">
    <property type="nucleotide sequence ID" value="NZ_CP036455.1"/>
</dbReference>
<dbReference type="KEGG" id="strr:EKD16_23555"/>
<evidence type="ECO:0000313" key="2">
    <source>
        <dbReference type="Proteomes" id="UP000292235"/>
    </source>
</evidence>